<dbReference type="EMBL" id="UINC01178632">
    <property type="protein sequence ID" value="SVD86897.1"/>
    <property type="molecule type" value="Genomic_DNA"/>
</dbReference>
<sequence length="120" mass="14295">MTPKKKLSIAFLKTHKPDYTPEDFTKFCKQTWRNIREENPSMRLTKGGYQFLKRTLKLKDYMVKLKRECKLKPEILLGLDKFITCPYYITNKEIYVFEEKLATELVLRAGDLDILIVSRK</sequence>
<proteinExistence type="predicted"/>
<evidence type="ECO:0000313" key="1">
    <source>
        <dbReference type="EMBL" id="SVD86897.1"/>
    </source>
</evidence>
<name>A0A382YUE4_9ZZZZ</name>
<dbReference type="AlphaFoldDB" id="A0A382YUE4"/>
<protein>
    <submittedName>
        <fullName evidence="1">Uncharacterized protein</fullName>
    </submittedName>
</protein>
<organism evidence="1">
    <name type="scientific">marine metagenome</name>
    <dbReference type="NCBI Taxonomy" id="408172"/>
    <lineage>
        <taxon>unclassified sequences</taxon>
        <taxon>metagenomes</taxon>
        <taxon>ecological metagenomes</taxon>
    </lineage>
</organism>
<gene>
    <name evidence="1" type="ORF">METZ01_LOCUS439751</name>
</gene>
<accession>A0A382YUE4</accession>
<reference evidence="1" key="1">
    <citation type="submission" date="2018-05" db="EMBL/GenBank/DDBJ databases">
        <authorList>
            <person name="Lanie J.A."/>
            <person name="Ng W.-L."/>
            <person name="Kazmierczak K.M."/>
            <person name="Andrzejewski T.M."/>
            <person name="Davidsen T.M."/>
            <person name="Wayne K.J."/>
            <person name="Tettelin H."/>
            <person name="Glass J.I."/>
            <person name="Rusch D."/>
            <person name="Podicherti R."/>
            <person name="Tsui H.-C.T."/>
            <person name="Winkler M.E."/>
        </authorList>
    </citation>
    <scope>NUCLEOTIDE SEQUENCE</scope>
</reference>